<dbReference type="PROSITE" id="PS50893">
    <property type="entry name" value="ABC_TRANSPORTER_2"/>
    <property type="match status" value="2"/>
</dbReference>
<keyword evidence="3" id="KW-0813">Transport</keyword>
<dbReference type="InterPro" id="IPR003439">
    <property type="entry name" value="ABC_transporter-like_ATP-bd"/>
</dbReference>
<keyword evidence="6 9" id="KW-0067">ATP-binding</keyword>
<dbReference type="InterPro" id="IPR050388">
    <property type="entry name" value="ABC_Ni/Peptide_Import"/>
</dbReference>
<evidence type="ECO:0000313" key="9">
    <source>
        <dbReference type="EMBL" id="QMR41596.1"/>
    </source>
</evidence>
<reference evidence="10" key="1">
    <citation type="submission" date="2020-06" db="EMBL/GenBank/DDBJ databases">
        <title>REHAB project genomes.</title>
        <authorList>
            <person name="Shaw L.P."/>
        </authorList>
    </citation>
    <scope>NUCLEOTIDE SEQUENCE [LARGE SCALE GENOMIC DNA]</scope>
    <source>
        <strain evidence="10">RHBSTW-00938</strain>
    </source>
</reference>
<dbReference type="AlphaFoldDB" id="A0AAP9QZ29"/>
<dbReference type="PROSITE" id="PS00211">
    <property type="entry name" value="ABC_TRANSPORTER_1"/>
    <property type="match status" value="2"/>
</dbReference>
<organism evidence="9 10">
    <name type="scientific">Klebsiella aerogenes</name>
    <name type="common">Enterobacter aerogenes</name>
    <dbReference type="NCBI Taxonomy" id="548"/>
    <lineage>
        <taxon>Bacteria</taxon>
        <taxon>Pseudomonadati</taxon>
        <taxon>Pseudomonadota</taxon>
        <taxon>Gammaproteobacteria</taxon>
        <taxon>Enterobacterales</taxon>
        <taxon>Enterobacteriaceae</taxon>
        <taxon>Klebsiella/Raoultella group</taxon>
        <taxon>Klebsiella</taxon>
    </lineage>
</organism>
<evidence type="ECO:0000259" key="8">
    <source>
        <dbReference type="PROSITE" id="PS50893"/>
    </source>
</evidence>
<dbReference type="SMART" id="SM00382">
    <property type="entry name" value="AAA"/>
    <property type="match status" value="2"/>
</dbReference>
<dbReference type="GO" id="GO:0005524">
    <property type="term" value="F:ATP binding"/>
    <property type="evidence" value="ECO:0007669"/>
    <property type="project" value="UniProtKB-KW"/>
</dbReference>
<keyword evidence="7" id="KW-0472">Membrane</keyword>
<dbReference type="InterPro" id="IPR017871">
    <property type="entry name" value="ABC_transporter-like_CS"/>
</dbReference>
<evidence type="ECO:0000256" key="6">
    <source>
        <dbReference type="ARBA" id="ARBA00022840"/>
    </source>
</evidence>
<evidence type="ECO:0000256" key="1">
    <source>
        <dbReference type="ARBA" id="ARBA00004417"/>
    </source>
</evidence>
<dbReference type="RefSeq" id="WP_182014688.1">
    <property type="nucleotide sequence ID" value="NZ_CP055904.1"/>
</dbReference>
<evidence type="ECO:0000313" key="10">
    <source>
        <dbReference type="Proteomes" id="UP000514462"/>
    </source>
</evidence>
<dbReference type="Gene3D" id="3.40.50.300">
    <property type="entry name" value="P-loop containing nucleotide triphosphate hydrolases"/>
    <property type="match status" value="2"/>
</dbReference>
<gene>
    <name evidence="9" type="ORF">HV331_19775</name>
</gene>
<evidence type="ECO:0000256" key="2">
    <source>
        <dbReference type="ARBA" id="ARBA00005417"/>
    </source>
</evidence>
<accession>A0AAP9QZ29</accession>
<dbReference type="PANTHER" id="PTHR43297:SF7">
    <property type="entry name" value="D,D-DIPEPTIDE TRANSPORT ATP-BINDING PROTEIN DDPD-RELATED"/>
    <property type="match status" value="1"/>
</dbReference>
<name>A0AAP9QZ29_KLEAE</name>
<dbReference type="GO" id="GO:0016887">
    <property type="term" value="F:ATP hydrolysis activity"/>
    <property type="evidence" value="ECO:0007669"/>
    <property type="project" value="InterPro"/>
</dbReference>
<dbReference type="InterPro" id="IPR003593">
    <property type="entry name" value="AAA+_ATPase"/>
</dbReference>
<keyword evidence="5" id="KW-0547">Nucleotide-binding</keyword>
<dbReference type="Pfam" id="PF00005">
    <property type="entry name" value="ABC_tran"/>
    <property type="match status" value="2"/>
</dbReference>
<feature type="domain" description="ABC transporter" evidence="8">
    <location>
        <begin position="6"/>
        <end position="243"/>
    </location>
</feature>
<dbReference type="PANTHER" id="PTHR43297">
    <property type="entry name" value="OLIGOPEPTIDE TRANSPORT ATP-BINDING PROTEIN APPD"/>
    <property type="match status" value="1"/>
</dbReference>
<protein>
    <submittedName>
        <fullName evidence="9">ABC transporter ATP-binding protein</fullName>
    </submittedName>
</protein>
<dbReference type="GO" id="GO:0005886">
    <property type="term" value="C:plasma membrane"/>
    <property type="evidence" value="ECO:0007669"/>
    <property type="project" value="UniProtKB-SubCell"/>
</dbReference>
<keyword evidence="4" id="KW-1003">Cell membrane</keyword>
<feature type="domain" description="ABC transporter" evidence="8">
    <location>
        <begin position="265"/>
        <end position="469"/>
    </location>
</feature>
<comment type="similarity">
    <text evidence="2">Belongs to the ABC transporter superfamily.</text>
</comment>
<evidence type="ECO:0000256" key="4">
    <source>
        <dbReference type="ARBA" id="ARBA00022475"/>
    </source>
</evidence>
<dbReference type="InterPro" id="IPR027417">
    <property type="entry name" value="P-loop_NTPase"/>
</dbReference>
<sequence>MQCPLINIENLSVFAANKILVEPISLQVFSGKPVTILGETGAGKSLIAQVIMGCLPAGLSYSGKIEIAGKSTSAQQRQALWGQTLAMLPQEPWSALSPAMKSQFQIQEVFTKVLSWKSDKSEHRTDEILDRLGIQQARDKIPTQLSGGMAQRVAFAAATAAGAELVLADEPTKGLDAIHKNSVVSMLQLQTQNGGLLTITHDIDVAEKIGGEVLVLRDGKLVEQADCEQLFTHPQHTFTKKLIAASPKNWPQQPKQNKWQGQPLVQLKNITKQRQGKILFENLNLDIYPGQILGISGESGCGKSSLGDVILGLLSPDAGTVAWNKDIVAKVAPAHLKQKLYQDPVASFAASTSLKQLCDDLTKRHQLDQDEFMALINQLGLNQSMLERNAEGISGGELQRLALARVLMLKPELIIADEPTSRLDLITARQITELLVHFAKSQNCALVLISHDLDQLDKVCDSHLVLSAG</sequence>
<dbReference type="SUPFAM" id="SSF52540">
    <property type="entry name" value="P-loop containing nucleoside triphosphate hydrolases"/>
    <property type="match status" value="2"/>
</dbReference>
<evidence type="ECO:0000256" key="7">
    <source>
        <dbReference type="ARBA" id="ARBA00023136"/>
    </source>
</evidence>
<proteinExistence type="inferred from homology"/>
<dbReference type="Proteomes" id="UP000514462">
    <property type="component" value="Chromosome"/>
</dbReference>
<comment type="subcellular location">
    <subcellularLocation>
        <location evidence="1">Cell inner membrane</location>
        <topology evidence="1">Peripheral membrane protein</topology>
    </subcellularLocation>
</comment>
<dbReference type="EMBL" id="CP055904">
    <property type="protein sequence ID" value="QMR41596.1"/>
    <property type="molecule type" value="Genomic_DNA"/>
</dbReference>
<evidence type="ECO:0000256" key="5">
    <source>
        <dbReference type="ARBA" id="ARBA00022741"/>
    </source>
</evidence>
<evidence type="ECO:0000256" key="3">
    <source>
        <dbReference type="ARBA" id="ARBA00022448"/>
    </source>
</evidence>